<protein>
    <recommendedName>
        <fullName evidence="7">Cardiolipin synthase N-terminal domain-containing protein</fullName>
    </recommendedName>
</protein>
<feature type="domain" description="Cardiolipin synthase N-terminal" evidence="7">
    <location>
        <begin position="16"/>
        <end position="57"/>
    </location>
</feature>
<feature type="transmembrane region" description="Helical" evidence="6">
    <location>
        <begin position="36"/>
        <end position="55"/>
    </location>
</feature>
<dbReference type="Proteomes" id="UP000092695">
    <property type="component" value="Chromosome"/>
</dbReference>
<keyword evidence="4 6" id="KW-1133">Transmembrane helix</keyword>
<name>A0A193LE42_9GAMM</name>
<keyword evidence="9" id="KW-1185">Reference proteome</keyword>
<keyword evidence="3 6" id="KW-0812">Transmembrane</keyword>
<dbReference type="STRING" id="1548547.BA177_05795"/>
<dbReference type="RefSeq" id="WP_068614068.1">
    <property type="nucleotide sequence ID" value="NZ_CP016268.1"/>
</dbReference>
<evidence type="ECO:0000256" key="2">
    <source>
        <dbReference type="ARBA" id="ARBA00022475"/>
    </source>
</evidence>
<evidence type="ECO:0000256" key="1">
    <source>
        <dbReference type="ARBA" id="ARBA00004651"/>
    </source>
</evidence>
<reference evidence="8 9" key="1">
    <citation type="submission" date="2016-06" db="EMBL/GenBank/DDBJ databases">
        <title>Complete genome sequence of a deep-branching marine Gamma Proteobacterium Woeseia oceani type strain XK5.</title>
        <authorList>
            <person name="Mu D."/>
            <person name="Du Z."/>
        </authorList>
    </citation>
    <scope>NUCLEOTIDE SEQUENCE [LARGE SCALE GENOMIC DNA]</scope>
    <source>
        <strain evidence="8 9">XK5</strain>
    </source>
</reference>
<evidence type="ECO:0000256" key="6">
    <source>
        <dbReference type="SAM" id="Phobius"/>
    </source>
</evidence>
<evidence type="ECO:0000256" key="5">
    <source>
        <dbReference type="ARBA" id="ARBA00023136"/>
    </source>
</evidence>
<keyword evidence="5 6" id="KW-0472">Membrane</keyword>
<dbReference type="EMBL" id="CP016268">
    <property type="protein sequence ID" value="ANO50782.1"/>
    <property type="molecule type" value="Genomic_DNA"/>
</dbReference>
<evidence type="ECO:0000313" key="8">
    <source>
        <dbReference type="EMBL" id="ANO50782.1"/>
    </source>
</evidence>
<evidence type="ECO:0000256" key="3">
    <source>
        <dbReference type="ARBA" id="ARBA00022692"/>
    </source>
</evidence>
<dbReference type="Pfam" id="PF13396">
    <property type="entry name" value="PLDc_N"/>
    <property type="match status" value="1"/>
</dbReference>
<gene>
    <name evidence="8" type="ORF">BA177_05795</name>
</gene>
<keyword evidence="2" id="KW-1003">Cell membrane</keyword>
<dbReference type="GO" id="GO:0005886">
    <property type="term" value="C:plasma membrane"/>
    <property type="evidence" value="ECO:0007669"/>
    <property type="project" value="UniProtKB-SubCell"/>
</dbReference>
<comment type="subcellular location">
    <subcellularLocation>
        <location evidence="1">Cell membrane</location>
        <topology evidence="1">Multi-pass membrane protein</topology>
    </subcellularLocation>
</comment>
<sequence>MQVQISSFFGLLILLADIYAVLQIAQSGASDARKVIWIAVVILLPVLGLLLWYLAGPKKP</sequence>
<dbReference type="InterPro" id="IPR027379">
    <property type="entry name" value="CLS_N"/>
</dbReference>
<accession>A0A193LE42</accession>
<dbReference type="OrthoDB" id="8455471at2"/>
<evidence type="ECO:0000313" key="9">
    <source>
        <dbReference type="Proteomes" id="UP000092695"/>
    </source>
</evidence>
<dbReference type="KEGG" id="woc:BA177_05795"/>
<organism evidence="8 9">
    <name type="scientific">Woeseia oceani</name>
    <dbReference type="NCBI Taxonomy" id="1548547"/>
    <lineage>
        <taxon>Bacteria</taxon>
        <taxon>Pseudomonadati</taxon>
        <taxon>Pseudomonadota</taxon>
        <taxon>Gammaproteobacteria</taxon>
        <taxon>Woeseiales</taxon>
        <taxon>Woeseiaceae</taxon>
        <taxon>Woeseia</taxon>
    </lineage>
</organism>
<proteinExistence type="predicted"/>
<dbReference type="AlphaFoldDB" id="A0A193LE42"/>
<evidence type="ECO:0000256" key="4">
    <source>
        <dbReference type="ARBA" id="ARBA00022989"/>
    </source>
</evidence>
<evidence type="ECO:0000259" key="7">
    <source>
        <dbReference type="Pfam" id="PF13396"/>
    </source>
</evidence>